<comment type="caution">
    <text evidence="1">The sequence shown here is derived from an EMBL/GenBank/DDBJ whole genome shotgun (WGS) entry which is preliminary data.</text>
</comment>
<evidence type="ECO:0000313" key="2">
    <source>
        <dbReference type="Proteomes" id="UP000029567"/>
    </source>
</evidence>
<proteinExistence type="predicted"/>
<sequence>MLQVVQVKTASALLGYEQGQADETGRELYV</sequence>
<reference evidence="1 2" key="1">
    <citation type="submission" date="2013-09" db="EMBL/GenBank/DDBJ databases">
        <title>High correlation between genotypes and phenotypes of environmental bacteria Comamonas testosteroni strains.</title>
        <authorList>
            <person name="Liu L."/>
            <person name="Zhu W."/>
            <person name="Xia X."/>
            <person name="Xu B."/>
            <person name="Luo M."/>
            <person name="Wang G."/>
        </authorList>
    </citation>
    <scope>NUCLEOTIDE SEQUENCE [LARGE SCALE GENOMIC DNA]</scope>
    <source>
        <strain evidence="1 2">JL14</strain>
    </source>
</reference>
<accession>A0A0E3B8J8</accession>
<dbReference type="Proteomes" id="UP000029567">
    <property type="component" value="Unassembled WGS sequence"/>
</dbReference>
<evidence type="ECO:0000313" key="1">
    <source>
        <dbReference type="EMBL" id="KGG83719.1"/>
    </source>
</evidence>
<organism evidence="1 2">
    <name type="scientific">Comamonas thiooxydans</name>
    <dbReference type="NCBI Taxonomy" id="363952"/>
    <lineage>
        <taxon>Bacteria</taxon>
        <taxon>Pseudomonadati</taxon>
        <taxon>Pseudomonadota</taxon>
        <taxon>Betaproteobacteria</taxon>
        <taxon>Burkholderiales</taxon>
        <taxon>Comamonadaceae</taxon>
        <taxon>Comamonas</taxon>
    </lineage>
</organism>
<name>A0A0E3B8J8_9BURK</name>
<dbReference type="EMBL" id="AWTN01000136">
    <property type="protein sequence ID" value="KGG83719.1"/>
    <property type="molecule type" value="Genomic_DNA"/>
</dbReference>
<dbReference type="AlphaFoldDB" id="A0A0E3B8J8"/>
<gene>
    <name evidence="1" type="ORF">P245_24965</name>
</gene>
<protein>
    <submittedName>
        <fullName evidence="1">Uncharacterized protein</fullName>
    </submittedName>
</protein>